<feature type="non-terminal residue" evidence="2">
    <location>
        <position position="345"/>
    </location>
</feature>
<feature type="compositionally biased region" description="Basic residues" evidence="1">
    <location>
        <begin position="146"/>
        <end position="168"/>
    </location>
</feature>
<sequence>AAGPAHRGCARAARARPPGAPLLLRRQRARVREPRAAHRPDHRARAAGVHGGQPRHLLRRARPAGARAREGARGEGDAAVRERGVPAAGAPPPARRLRRAGARGGDDGGPLPRARLLGDAVRRREHQLPGPRPLHAVVRGGGARAARGRLHRERRRGAPHRGGARAHRLPPLPARELARRLRPRRAGARGRLRVHHDLRPAHAPHPAGAGGRRAVDARGGGLRAPLGAAREALVRHPALRRPLVRALRRRLAHAHAVHGGVGELGVGEGARRARRGHGGVGLREPGALRLLPGGRDQRVGLPRERAQLRGQAGAHARAAAARLLRLGARARGRGGVGRAGARAAV</sequence>
<protein>
    <submittedName>
        <fullName evidence="2">GH18</fullName>
    </submittedName>
</protein>
<feature type="region of interest" description="Disordered" evidence="1">
    <location>
        <begin position="130"/>
        <end position="168"/>
    </location>
</feature>
<accession>A0A6J4L9G9</accession>
<feature type="non-terminal residue" evidence="2">
    <location>
        <position position="1"/>
    </location>
</feature>
<proteinExistence type="predicted"/>
<feature type="region of interest" description="Disordered" evidence="1">
    <location>
        <begin position="268"/>
        <end position="296"/>
    </location>
</feature>
<organism evidence="2">
    <name type="scientific">uncultured Gemmatimonadaceae bacterium</name>
    <dbReference type="NCBI Taxonomy" id="246130"/>
    <lineage>
        <taxon>Bacteria</taxon>
        <taxon>Pseudomonadati</taxon>
        <taxon>Gemmatimonadota</taxon>
        <taxon>Gemmatimonadia</taxon>
        <taxon>Gemmatimonadales</taxon>
        <taxon>Gemmatimonadaceae</taxon>
        <taxon>environmental samples</taxon>
    </lineage>
</organism>
<evidence type="ECO:0000256" key="1">
    <source>
        <dbReference type="SAM" id="MobiDB-lite"/>
    </source>
</evidence>
<gene>
    <name evidence="2" type="ORF">AVDCRST_MAG40-1712</name>
</gene>
<dbReference type="AlphaFoldDB" id="A0A6J4L9G9"/>
<reference evidence="2" key="1">
    <citation type="submission" date="2020-02" db="EMBL/GenBank/DDBJ databases">
        <authorList>
            <person name="Meier V. D."/>
        </authorList>
    </citation>
    <scope>NUCLEOTIDE SEQUENCE</scope>
    <source>
        <strain evidence="2">AVDCRST_MAG40</strain>
    </source>
</reference>
<evidence type="ECO:0000313" key="2">
    <source>
        <dbReference type="EMBL" id="CAA9326324.1"/>
    </source>
</evidence>
<feature type="compositionally biased region" description="Basic and acidic residues" evidence="1">
    <location>
        <begin position="30"/>
        <end position="39"/>
    </location>
</feature>
<feature type="compositionally biased region" description="Basic and acidic residues" evidence="1">
    <location>
        <begin position="67"/>
        <end position="84"/>
    </location>
</feature>
<name>A0A6J4L9G9_9BACT</name>
<feature type="region of interest" description="Disordered" evidence="1">
    <location>
        <begin position="1"/>
        <end position="113"/>
    </location>
</feature>
<dbReference type="EMBL" id="CADCTX010000533">
    <property type="protein sequence ID" value="CAA9326324.1"/>
    <property type="molecule type" value="Genomic_DNA"/>
</dbReference>
<feature type="compositionally biased region" description="Low complexity" evidence="1">
    <location>
        <begin position="1"/>
        <end position="24"/>
    </location>
</feature>